<dbReference type="AlphaFoldDB" id="A0A371F236"/>
<name>A0A371F236_MUCPR</name>
<keyword evidence="2" id="KW-1185">Reference proteome</keyword>
<dbReference type="OrthoDB" id="1747743at2759"/>
<dbReference type="PANTHER" id="PTHR35046">
    <property type="entry name" value="ZINC KNUCKLE (CCHC-TYPE) FAMILY PROTEIN"/>
    <property type="match status" value="1"/>
</dbReference>
<feature type="non-terminal residue" evidence="1">
    <location>
        <position position="1"/>
    </location>
</feature>
<comment type="caution">
    <text evidence="1">The sequence shown here is derived from an EMBL/GenBank/DDBJ whole genome shotgun (WGS) entry which is preliminary data.</text>
</comment>
<reference evidence="1" key="1">
    <citation type="submission" date="2018-05" db="EMBL/GenBank/DDBJ databases">
        <title>Draft genome of Mucuna pruriens seed.</title>
        <authorList>
            <person name="Nnadi N.E."/>
            <person name="Vos R."/>
            <person name="Hasami M.H."/>
            <person name="Devisetty U.K."/>
            <person name="Aguiy J.C."/>
        </authorList>
    </citation>
    <scope>NUCLEOTIDE SEQUENCE [LARGE SCALE GENOMIC DNA]</scope>
    <source>
        <strain evidence="1">JCA_2017</strain>
    </source>
</reference>
<organism evidence="1 2">
    <name type="scientific">Mucuna pruriens</name>
    <name type="common">Velvet bean</name>
    <name type="synonym">Dolichos pruriens</name>
    <dbReference type="NCBI Taxonomy" id="157652"/>
    <lineage>
        <taxon>Eukaryota</taxon>
        <taxon>Viridiplantae</taxon>
        <taxon>Streptophyta</taxon>
        <taxon>Embryophyta</taxon>
        <taxon>Tracheophyta</taxon>
        <taxon>Spermatophyta</taxon>
        <taxon>Magnoliopsida</taxon>
        <taxon>eudicotyledons</taxon>
        <taxon>Gunneridae</taxon>
        <taxon>Pentapetalae</taxon>
        <taxon>rosids</taxon>
        <taxon>fabids</taxon>
        <taxon>Fabales</taxon>
        <taxon>Fabaceae</taxon>
        <taxon>Papilionoideae</taxon>
        <taxon>50 kb inversion clade</taxon>
        <taxon>NPAAA clade</taxon>
        <taxon>indigoferoid/millettioid clade</taxon>
        <taxon>Phaseoleae</taxon>
        <taxon>Mucuna</taxon>
    </lineage>
</organism>
<evidence type="ECO:0000313" key="2">
    <source>
        <dbReference type="Proteomes" id="UP000257109"/>
    </source>
</evidence>
<dbReference type="EMBL" id="QJKJ01010940">
    <property type="protein sequence ID" value="RDX72351.1"/>
    <property type="molecule type" value="Genomic_DNA"/>
</dbReference>
<dbReference type="CDD" id="cd00303">
    <property type="entry name" value="retropepsin_like"/>
    <property type="match status" value="1"/>
</dbReference>
<dbReference type="PANTHER" id="PTHR35046:SF9">
    <property type="entry name" value="RNA-DIRECTED DNA POLYMERASE"/>
    <property type="match status" value="1"/>
</dbReference>
<dbReference type="Proteomes" id="UP000257109">
    <property type="component" value="Unassembled WGS sequence"/>
</dbReference>
<accession>A0A371F236</accession>
<sequence length="176" mass="19360">MLLVPIPASKSSNIKCFNCLAKGHISFQFPNKRSMNLREDGTVDSKSSRNESSSINETCSSINNFSPNDGDLLMVRCSMSAHVGQNDDSQRENIFHSCCHILGKLCSIIIDDGNCVNVVSLRLVEKLNLPTLWLNRKGEIGATKQVSLAFTLGKYSNEVLCDIVPMEATQILLGRP</sequence>
<gene>
    <name evidence="1" type="ORF">CR513_48179</name>
</gene>
<proteinExistence type="predicted"/>
<protein>
    <submittedName>
        <fullName evidence="1">Uncharacterized protein</fullName>
    </submittedName>
</protein>
<evidence type="ECO:0000313" key="1">
    <source>
        <dbReference type="EMBL" id="RDX72351.1"/>
    </source>
</evidence>